<comment type="caution">
    <text evidence="2">The sequence shown here is derived from an EMBL/GenBank/DDBJ whole genome shotgun (WGS) entry which is preliminary data.</text>
</comment>
<evidence type="ECO:0000313" key="2">
    <source>
        <dbReference type="EMBL" id="KAK7233423.1"/>
    </source>
</evidence>
<feature type="chain" id="PRO_5045084473" evidence="1">
    <location>
        <begin position="26"/>
        <end position="379"/>
    </location>
</feature>
<proteinExistence type="predicted"/>
<dbReference type="EMBL" id="JBBJCI010000360">
    <property type="protein sequence ID" value="KAK7233423.1"/>
    <property type="molecule type" value="Genomic_DNA"/>
</dbReference>
<evidence type="ECO:0000313" key="3">
    <source>
        <dbReference type="Proteomes" id="UP001363151"/>
    </source>
</evidence>
<evidence type="ECO:0000256" key="1">
    <source>
        <dbReference type="SAM" id="SignalP"/>
    </source>
</evidence>
<dbReference type="PANTHER" id="PTHR21562:SF67">
    <property type="entry name" value="PECTIN ACETYLESTERASE"/>
    <property type="match status" value="1"/>
</dbReference>
<keyword evidence="1" id="KW-0732">Signal</keyword>
<dbReference type="Pfam" id="PF03283">
    <property type="entry name" value="PAE"/>
    <property type="match status" value="1"/>
</dbReference>
<dbReference type="InterPro" id="IPR004963">
    <property type="entry name" value="PAE/NOTUM"/>
</dbReference>
<sequence length="379" mass="40852">MLRMQGGDSVPIFLRVLCLAFAASARNSTLVRLEDSDALCIDGLPGGYYFRAGAATTKWYIHHEGGGWCQMERPYESWPNDNCAARRSTRLGSLEGDPAAADWTSTTGCAGCSDDAAINPLMHDWNNVYVRYCDGGSFSGTADVAAPNGTLYFRGKRVLRAVVDSLMARGLGAATDVVVGGSSAGGLAVILHLDYWRSRLPRTATVVGLADSGFFLDWKQNGTSAHSYDEDLRWGFEHMRYDVDCDAGADCAFAEHALARVRTPVFLLQTTYDSWQLQWEIGEKKPVDYAALNAYGRELEDKLRAAGARAGGFVERCYHHCTTRDLWTTTPTIDGVAAGGAFAAFYRAVAAGAPTPPLLWQDGALPCADCACPGGMVGP</sequence>
<name>A0ABR1FMB7_AURAN</name>
<dbReference type="PANTHER" id="PTHR21562">
    <property type="entry name" value="NOTUM-RELATED"/>
    <property type="match status" value="1"/>
</dbReference>
<dbReference type="InterPro" id="IPR029058">
    <property type="entry name" value="AB_hydrolase_fold"/>
</dbReference>
<dbReference type="Gene3D" id="3.40.50.1820">
    <property type="entry name" value="alpha/beta hydrolase"/>
    <property type="match status" value="1"/>
</dbReference>
<protein>
    <submittedName>
        <fullName evidence="2">Pectin acetylesterase</fullName>
    </submittedName>
</protein>
<accession>A0ABR1FMB7</accession>
<gene>
    <name evidence="2" type="ORF">SO694_00105084</name>
</gene>
<dbReference type="SUPFAM" id="SSF53474">
    <property type="entry name" value="alpha/beta-Hydrolases"/>
    <property type="match status" value="1"/>
</dbReference>
<organism evidence="2 3">
    <name type="scientific">Aureococcus anophagefferens</name>
    <name type="common">Harmful bloom alga</name>
    <dbReference type="NCBI Taxonomy" id="44056"/>
    <lineage>
        <taxon>Eukaryota</taxon>
        <taxon>Sar</taxon>
        <taxon>Stramenopiles</taxon>
        <taxon>Ochrophyta</taxon>
        <taxon>Pelagophyceae</taxon>
        <taxon>Pelagomonadales</taxon>
        <taxon>Pelagomonadaceae</taxon>
        <taxon>Aureococcus</taxon>
    </lineage>
</organism>
<keyword evidence="3" id="KW-1185">Reference proteome</keyword>
<dbReference type="Proteomes" id="UP001363151">
    <property type="component" value="Unassembled WGS sequence"/>
</dbReference>
<feature type="signal peptide" evidence="1">
    <location>
        <begin position="1"/>
        <end position="25"/>
    </location>
</feature>
<reference evidence="2 3" key="1">
    <citation type="submission" date="2024-03" db="EMBL/GenBank/DDBJ databases">
        <title>Aureococcus anophagefferens CCMP1851 and Kratosvirus quantuckense: Draft genome of a second virus-susceptible host strain in the model system.</title>
        <authorList>
            <person name="Chase E."/>
            <person name="Truchon A.R."/>
            <person name="Schepens W."/>
            <person name="Wilhelm S.W."/>
        </authorList>
    </citation>
    <scope>NUCLEOTIDE SEQUENCE [LARGE SCALE GENOMIC DNA]</scope>
    <source>
        <strain evidence="2 3">CCMP1851</strain>
    </source>
</reference>